<proteinExistence type="inferred from homology"/>
<dbReference type="Pfam" id="PF05071">
    <property type="entry name" value="NDUFA12"/>
    <property type="match status" value="1"/>
</dbReference>
<comment type="similarity">
    <text evidence="1">Belongs to the complex I NDUFA12 subunit family.</text>
</comment>
<feature type="compositionally biased region" description="Low complexity" evidence="2">
    <location>
        <begin position="156"/>
        <end position="186"/>
    </location>
</feature>
<evidence type="ECO:0000256" key="1">
    <source>
        <dbReference type="ARBA" id="ARBA00007355"/>
    </source>
</evidence>
<dbReference type="InterPro" id="IPR007763">
    <property type="entry name" value="NDUFA12"/>
</dbReference>
<dbReference type="GO" id="GO:0032981">
    <property type="term" value="P:mitochondrial respiratory chain complex I assembly"/>
    <property type="evidence" value="ECO:0007669"/>
    <property type="project" value="TreeGrafter"/>
</dbReference>
<dbReference type="InterPro" id="IPR052618">
    <property type="entry name" value="ComplexI_NDUFA12"/>
</dbReference>
<dbReference type="EMBL" id="JARJCW010000026">
    <property type="protein sequence ID" value="KAJ7211357.1"/>
    <property type="molecule type" value="Genomic_DNA"/>
</dbReference>
<name>A0AAD6VFG0_9AGAR</name>
<organism evidence="3 4">
    <name type="scientific">Mycena pura</name>
    <dbReference type="NCBI Taxonomy" id="153505"/>
    <lineage>
        <taxon>Eukaryota</taxon>
        <taxon>Fungi</taxon>
        <taxon>Dikarya</taxon>
        <taxon>Basidiomycota</taxon>
        <taxon>Agaricomycotina</taxon>
        <taxon>Agaricomycetes</taxon>
        <taxon>Agaricomycetidae</taxon>
        <taxon>Agaricales</taxon>
        <taxon>Marasmiineae</taxon>
        <taxon>Mycenaceae</taxon>
        <taxon>Mycena</taxon>
    </lineage>
</organism>
<dbReference type="GO" id="GO:0005739">
    <property type="term" value="C:mitochondrion"/>
    <property type="evidence" value="ECO:0007669"/>
    <property type="project" value="TreeGrafter"/>
</dbReference>
<evidence type="ECO:0008006" key="5">
    <source>
        <dbReference type="Google" id="ProtNLM"/>
    </source>
</evidence>
<feature type="region of interest" description="Disordered" evidence="2">
    <location>
        <begin position="150"/>
        <end position="196"/>
    </location>
</feature>
<reference evidence="3" key="1">
    <citation type="submission" date="2023-03" db="EMBL/GenBank/DDBJ databases">
        <title>Massive genome expansion in bonnet fungi (Mycena s.s.) driven by repeated elements and novel gene families across ecological guilds.</title>
        <authorList>
            <consortium name="Lawrence Berkeley National Laboratory"/>
            <person name="Harder C.B."/>
            <person name="Miyauchi S."/>
            <person name="Viragh M."/>
            <person name="Kuo A."/>
            <person name="Thoen E."/>
            <person name="Andreopoulos B."/>
            <person name="Lu D."/>
            <person name="Skrede I."/>
            <person name="Drula E."/>
            <person name="Henrissat B."/>
            <person name="Morin E."/>
            <person name="Kohler A."/>
            <person name="Barry K."/>
            <person name="LaButti K."/>
            <person name="Morin E."/>
            <person name="Salamov A."/>
            <person name="Lipzen A."/>
            <person name="Mereny Z."/>
            <person name="Hegedus B."/>
            <person name="Baldrian P."/>
            <person name="Stursova M."/>
            <person name="Weitz H."/>
            <person name="Taylor A."/>
            <person name="Grigoriev I.V."/>
            <person name="Nagy L.G."/>
            <person name="Martin F."/>
            <person name="Kauserud H."/>
        </authorList>
    </citation>
    <scope>NUCLEOTIDE SEQUENCE</scope>
    <source>
        <strain evidence="3">9144</strain>
    </source>
</reference>
<dbReference type="PANTHER" id="PTHR32470:SF2">
    <property type="entry name" value="NADH DEHYDROGENASE [UBIQUINONE] 1 ALPHA SUBCOMPLEX ASSEMBLY FACTOR 2"/>
    <property type="match status" value="1"/>
</dbReference>
<gene>
    <name evidence="3" type="ORF">GGX14DRAFT_565226</name>
</gene>
<sequence>MSFLRRVLQRFRSRTVFVGQDLEGNRFYENPNVLGGTIRLTSKCISPIQCHSDPRARRSVKYRDSEDVYKYIGGGKRLAVQWSSWLTHTRLYPPTLEELQADLLRQERVRRNVALLEARDRDEVQLRLAAAVPTSAPPLDQSFAPQVEASDQLFRPTSLAATPPATPTSNPLPVMPSSASSAEPESWTPRAATRGP</sequence>
<evidence type="ECO:0000256" key="2">
    <source>
        <dbReference type="SAM" id="MobiDB-lite"/>
    </source>
</evidence>
<accession>A0AAD6VFG0</accession>
<comment type="caution">
    <text evidence="3">The sequence shown here is derived from an EMBL/GenBank/DDBJ whole genome shotgun (WGS) entry which is preliminary data.</text>
</comment>
<evidence type="ECO:0000313" key="3">
    <source>
        <dbReference type="EMBL" id="KAJ7211357.1"/>
    </source>
</evidence>
<keyword evidence="4" id="KW-1185">Reference proteome</keyword>
<dbReference type="AlphaFoldDB" id="A0AAD6VFG0"/>
<protein>
    <recommendedName>
        <fullName evidence="5">NADH dehydrogenase [ubiquinone] 1 alpha subcomplex subunit</fullName>
    </recommendedName>
</protein>
<dbReference type="PANTHER" id="PTHR32470">
    <property type="entry name" value="ADH DEHYDROGENASE [UBIQUINONE] 1 ALPHA SUBCOMPLEX ASSEMBLY FACTOR 2"/>
    <property type="match status" value="1"/>
</dbReference>
<dbReference type="GO" id="GO:0045271">
    <property type="term" value="C:respiratory chain complex I"/>
    <property type="evidence" value="ECO:0007669"/>
    <property type="project" value="InterPro"/>
</dbReference>
<evidence type="ECO:0000313" key="4">
    <source>
        <dbReference type="Proteomes" id="UP001219525"/>
    </source>
</evidence>
<dbReference type="Proteomes" id="UP001219525">
    <property type="component" value="Unassembled WGS sequence"/>
</dbReference>